<evidence type="ECO:0000313" key="8">
    <source>
        <dbReference type="Proteomes" id="UP000283509"/>
    </source>
</evidence>
<dbReference type="InterPro" id="IPR036513">
    <property type="entry name" value="STAS_dom_sf"/>
</dbReference>
<dbReference type="AlphaFoldDB" id="A0A423TVX8"/>
<keyword evidence="4 5" id="KW-0472">Membrane</keyword>
<evidence type="ECO:0000313" key="7">
    <source>
        <dbReference type="EMBL" id="ROT80587.1"/>
    </source>
</evidence>
<dbReference type="Pfam" id="PF01740">
    <property type="entry name" value="STAS"/>
    <property type="match status" value="1"/>
</dbReference>
<evidence type="ECO:0000256" key="4">
    <source>
        <dbReference type="ARBA" id="ARBA00023136"/>
    </source>
</evidence>
<organism evidence="7 8">
    <name type="scientific">Penaeus vannamei</name>
    <name type="common">Whiteleg shrimp</name>
    <name type="synonym">Litopenaeus vannamei</name>
    <dbReference type="NCBI Taxonomy" id="6689"/>
    <lineage>
        <taxon>Eukaryota</taxon>
        <taxon>Metazoa</taxon>
        <taxon>Ecdysozoa</taxon>
        <taxon>Arthropoda</taxon>
        <taxon>Crustacea</taxon>
        <taxon>Multicrustacea</taxon>
        <taxon>Malacostraca</taxon>
        <taxon>Eumalacostraca</taxon>
        <taxon>Eucarida</taxon>
        <taxon>Decapoda</taxon>
        <taxon>Dendrobranchiata</taxon>
        <taxon>Penaeoidea</taxon>
        <taxon>Penaeidae</taxon>
        <taxon>Penaeus</taxon>
    </lineage>
</organism>
<feature type="transmembrane region" description="Helical" evidence="5">
    <location>
        <begin position="341"/>
        <end position="361"/>
    </location>
</feature>
<evidence type="ECO:0000259" key="6">
    <source>
        <dbReference type="PROSITE" id="PS50801"/>
    </source>
</evidence>
<dbReference type="GO" id="GO:0055085">
    <property type="term" value="P:transmembrane transport"/>
    <property type="evidence" value="ECO:0007669"/>
    <property type="project" value="InterPro"/>
</dbReference>
<feature type="transmembrane region" description="Helical" evidence="5">
    <location>
        <begin position="245"/>
        <end position="267"/>
    </location>
</feature>
<dbReference type="Pfam" id="PF00916">
    <property type="entry name" value="Sulfate_transp"/>
    <property type="match status" value="1"/>
</dbReference>
<feature type="transmembrane region" description="Helical" evidence="5">
    <location>
        <begin position="373"/>
        <end position="400"/>
    </location>
</feature>
<feature type="transmembrane region" description="Helical" evidence="5">
    <location>
        <begin position="314"/>
        <end position="335"/>
    </location>
</feature>
<feature type="domain" description="STAS" evidence="6">
    <location>
        <begin position="411"/>
        <end position="501"/>
    </location>
</feature>
<evidence type="ECO:0000256" key="5">
    <source>
        <dbReference type="SAM" id="Phobius"/>
    </source>
</evidence>
<comment type="caution">
    <text evidence="7">The sequence shown here is derived from an EMBL/GenBank/DDBJ whole genome shotgun (WGS) entry which is preliminary data.</text>
</comment>
<keyword evidence="3 5" id="KW-1133">Transmembrane helix</keyword>
<dbReference type="InterPro" id="IPR002645">
    <property type="entry name" value="STAS_dom"/>
</dbReference>
<dbReference type="Proteomes" id="UP000283509">
    <property type="component" value="Unassembled WGS sequence"/>
</dbReference>
<dbReference type="PANTHER" id="PTHR11814">
    <property type="entry name" value="SULFATE TRANSPORTER"/>
    <property type="match status" value="1"/>
</dbReference>
<reference evidence="7 8" key="2">
    <citation type="submission" date="2019-01" db="EMBL/GenBank/DDBJ databases">
        <title>The decoding of complex shrimp genome reveals the adaptation for benthos swimmer, frequently molting mechanism and breeding impact on genome.</title>
        <authorList>
            <person name="Sun Y."/>
            <person name="Gao Y."/>
            <person name="Yu Y."/>
        </authorList>
    </citation>
    <scope>NUCLEOTIDE SEQUENCE [LARGE SCALE GENOMIC DNA]</scope>
    <source>
        <tissue evidence="7">Muscle</tissue>
    </source>
</reference>
<sequence length="573" mass="61330">NKLGRCLTRKTLHRRLPCLTWMRSYSSDCIPGDLLAGFTVGLMIIPQALAYGIYGLYSAFCGCLVYFLLGSTMELNLGPTAIMALMTMQYSQGGPEYAVLLCFTSGVIELLAGIINLGFLINFISQPVISGFTSAAAITIASSQLKPLFGLKLETRGLIDTWVKVCSNLHELRWQDLTLGLACIVVLVCMKKVGAVRWPCVDRSSRAPFTLTGFVEPGIRPFALPPFSIEANNQTITFTDIMSDVGVGVVMIPFIAILDQIAVVSAFAKGRTFDATQEIIALGVATIAGSMPITGSLSRTAVNLSSGVRTPAGGLVTGVMVLLALTFLTPCFAFIPKATLAAVIICAVLHMVDYEVLLPLWRSKRIDLVPLSVTFVACLVWGLEWGILVGIGVNLSMLLYSIATPTVKVTTVLPNKQHGGYVLVTPSHGVSYPSTSHIRAAVRKAGLRQAGGSLPIVIDCTFIDMADYTSAKGIKGMIEDFQRRGQVLVFVGLKPRVMETISALHEGVTVCPCFEQLDEILADGQTEETLGALNGGERNVGGVVLSSMIATPTSDTSEAANPLLSTTTFHEHK</sequence>
<gene>
    <name evidence="7" type="ORF">C7M84_000671</name>
</gene>
<dbReference type="InterPro" id="IPR011547">
    <property type="entry name" value="SLC26A/SulP_dom"/>
</dbReference>
<dbReference type="CDD" id="cd07042">
    <property type="entry name" value="STAS_SulP_like_sulfate_transporter"/>
    <property type="match status" value="1"/>
</dbReference>
<comment type="subcellular location">
    <subcellularLocation>
        <location evidence="1">Membrane</location>
        <topology evidence="1">Multi-pass membrane protein</topology>
    </subcellularLocation>
</comment>
<feature type="transmembrane region" description="Helical" evidence="5">
    <location>
        <begin position="97"/>
        <end position="124"/>
    </location>
</feature>
<dbReference type="PROSITE" id="PS50801">
    <property type="entry name" value="STAS"/>
    <property type="match status" value="1"/>
</dbReference>
<proteinExistence type="predicted"/>
<reference evidence="7 8" key="1">
    <citation type="submission" date="2018-04" db="EMBL/GenBank/DDBJ databases">
        <authorList>
            <person name="Zhang X."/>
            <person name="Yuan J."/>
            <person name="Li F."/>
            <person name="Xiang J."/>
        </authorList>
    </citation>
    <scope>NUCLEOTIDE SEQUENCE [LARGE SCALE GENOMIC DNA]</scope>
    <source>
        <tissue evidence="7">Muscle</tissue>
    </source>
</reference>
<protein>
    <submittedName>
        <fullName evidence="7">Putative sodium-independent sulfate anion transporter-like</fullName>
    </submittedName>
</protein>
<evidence type="ECO:0000256" key="2">
    <source>
        <dbReference type="ARBA" id="ARBA00022692"/>
    </source>
</evidence>
<dbReference type="EMBL" id="QCYY01001102">
    <property type="protein sequence ID" value="ROT80587.1"/>
    <property type="molecule type" value="Genomic_DNA"/>
</dbReference>
<dbReference type="InterPro" id="IPR001902">
    <property type="entry name" value="SLC26A/SulP_fam"/>
</dbReference>
<dbReference type="Gene3D" id="3.30.750.24">
    <property type="entry name" value="STAS domain"/>
    <property type="match status" value="1"/>
</dbReference>
<feature type="non-terminal residue" evidence="7">
    <location>
        <position position="1"/>
    </location>
</feature>
<dbReference type="STRING" id="6689.A0A423TVX8"/>
<dbReference type="SUPFAM" id="SSF52091">
    <property type="entry name" value="SpoIIaa-like"/>
    <property type="match status" value="1"/>
</dbReference>
<dbReference type="OrthoDB" id="288203at2759"/>
<accession>A0A423TVX8</accession>
<feature type="transmembrane region" description="Helical" evidence="5">
    <location>
        <begin position="48"/>
        <end position="69"/>
    </location>
</feature>
<dbReference type="GO" id="GO:0016020">
    <property type="term" value="C:membrane"/>
    <property type="evidence" value="ECO:0007669"/>
    <property type="project" value="UniProtKB-SubCell"/>
</dbReference>
<evidence type="ECO:0000256" key="3">
    <source>
        <dbReference type="ARBA" id="ARBA00022989"/>
    </source>
</evidence>
<keyword evidence="8" id="KW-1185">Reference proteome</keyword>
<name>A0A423TVX8_PENVA</name>
<evidence type="ECO:0000256" key="1">
    <source>
        <dbReference type="ARBA" id="ARBA00004141"/>
    </source>
</evidence>
<feature type="transmembrane region" description="Helical" evidence="5">
    <location>
        <begin position="279"/>
        <end position="302"/>
    </location>
</feature>
<keyword evidence="2 5" id="KW-0812">Transmembrane</keyword>